<reference evidence="3 4" key="1">
    <citation type="submission" date="2023-03" db="EMBL/GenBank/DDBJ databases">
        <title>High-quality genome of Scylla paramamosain provides insights in environmental adaptation.</title>
        <authorList>
            <person name="Zhang L."/>
        </authorList>
    </citation>
    <scope>NUCLEOTIDE SEQUENCE [LARGE SCALE GENOMIC DNA]</scope>
    <source>
        <strain evidence="3">LZ_2023a</strain>
        <tissue evidence="3">Muscle</tissue>
    </source>
</reference>
<accession>A0AAW0TNT1</accession>
<keyword evidence="4" id="KW-1185">Reference proteome</keyword>
<evidence type="ECO:0000313" key="4">
    <source>
        <dbReference type="Proteomes" id="UP001487740"/>
    </source>
</evidence>
<keyword evidence="2" id="KW-0732">Signal</keyword>
<comment type="caution">
    <text evidence="3">The sequence shown here is derived from an EMBL/GenBank/DDBJ whole genome shotgun (WGS) entry which is preliminary data.</text>
</comment>
<name>A0AAW0TNT1_SCYPA</name>
<keyword evidence="1" id="KW-0472">Membrane</keyword>
<dbReference type="Proteomes" id="UP001487740">
    <property type="component" value="Unassembled WGS sequence"/>
</dbReference>
<organism evidence="3 4">
    <name type="scientific">Scylla paramamosain</name>
    <name type="common">Mud crab</name>
    <dbReference type="NCBI Taxonomy" id="85552"/>
    <lineage>
        <taxon>Eukaryota</taxon>
        <taxon>Metazoa</taxon>
        <taxon>Ecdysozoa</taxon>
        <taxon>Arthropoda</taxon>
        <taxon>Crustacea</taxon>
        <taxon>Multicrustacea</taxon>
        <taxon>Malacostraca</taxon>
        <taxon>Eumalacostraca</taxon>
        <taxon>Eucarida</taxon>
        <taxon>Decapoda</taxon>
        <taxon>Pleocyemata</taxon>
        <taxon>Brachyura</taxon>
        <taxon>Eubrachyura</taxon>
        <taxon>Portunoidea</taxon>
        <taxon>Portunidae</taxon>
        <taxon>Portuninae</taxon>
        <taxon>Scylla</taxon>
    </lineage>
</organism>
<evidence type="ECO:0000313" key="3">
    <source>
        <dbReference type="EMBL" id="KAK8389004.1"/>
    </source>
</evidence>
<gene>
    <name evidence="3" type="ORF">O3P69_020764</name>
</gene>
<proteinExistence type="predicted"/>
<feature type="chain" id="PRO_5043474816" description="Transmembrane protein fend" evidence="2">
    <location>
        <begin position="23"/>
        <end position="474"/>
    </location>
</feature>
<feature type="signal peptide" evidence="2">
    <location>
        <begin position="1"/>
        <end position="22"/>
    </location>
</feature>
<feature type="transmembrane region" description="Helical" evidence="1">
    <location>
        <begin position="350"/>
        <end position="370"/>
    </location>
</feature>
<keyword evidence="1" id="KW-1133">Transmembrane helix</keyword>
<dbReference type="AlphaFoldDB" id="A0AAW0TNT1"/>
<keyword evidence="1" id="KW-0812">Transmembrane</keyword>
<dbReference type="EMBL" id="JARAKH010000028">
    <property type="protein sequence ID" value="KAK8389004.1"/>
    <property type="molecule type" value="Genomic_DNA"/>
</dbReference>
<evidence type="ECO:0000256" key="2">
    <source>
        <dbReference type="SAM" id="SignalP"/>
    </source>
</evidence>
<evidence type="ECO:0000256" key="1">
    <source>
        <dbReference type="SAM" id="Phobius"/>
    </source>
</evidence>
<evidence type="ECO:0008006" key="5">
    <source>
        <dbReference type="Google" id="ProtNLM"/>
    </source>
</evidence>
<protein>
    <recommendedName>
        <fullName evidence="5">Transmembrane protein fend</fullName>
    </recommendedName>
</protein>
<sequence length="474" mass="51137">MSARNMWTAAVVVLMAASFASAVDLQAALKMAQCRAHCLDKFLDDQVTQHHNACQRDTQCYQCWEACEMLATNFPIWSLTCGQHDICDKGCDASCAFHAAHPRKVVPLSQHNSRLTLVFSGTAAQWSLSWGRHSPREHVVFALFTRSPGKAWELRLQTADFGASLEDLSSGSDMKLVAVAESGVLSVIITPYAPPAHPKGAMKPALGMPLTQATHDRTESNGIDVGDGEEAWPLLHEAEVEASGLVAARVWWPPLSPRGADYLVTWEVEGGGLKGHLYTDLPEVDLTLWPETVYQVQVEVMTGPLGQPLRSAHLTLDTHNITLAAHARKNKLMPTLPLVHKAKPPMSLEVLLGIGAGVLAALLLVVGLVWRRARAAAAAGHTATATSSKWGAWNRTLADLTLDESLVVKSHKLTESESGFPASTHPHHGPVFTLAPPAPPVPSLLSFARPAHTHVNLYSVVPPVQEPCGQVSNI</sequence>